<evidence type="ECO:0000256" key="1">
    <source>
        <dbReference type="ARBA" id="ARBA00010333"/>
    </source>
</evidence>
<keyword evidence="2" id="KW-0732">Signal</keyword>
<evidence type="ECO:0000313" key="3">
    <source>
        <dbReference type="EMBL" id="GGY73518.1"/>
    </source>
</evidence>
<dbReference type="EMBL" id="BMYZ01000001">
    <property type="protein sequence ID" value="GGY73518.1"/>
    <property type="molecule type" value="Genomic_DNA"/>
</dbReference>
<proteinExistence type="inferred from homology"/>
<reference evidence="4" key="1">
    <citation type="journal article" date="2019" name="Int. J. Syst. Evol. Microbiol.">
        <title>The Global Catalogue of Microorganisms (GCM) 10K type strain sequencing project: providing services to taxonomists for standard genome sequencing and annotation.</title>
        <authorList>
            <consortium name="The Broad Institute Genomics Platform"/>
            <consortium name="The Broad Institute Genome Sequencing Center for Infectious Disease"/>
            <person name="Wu L."/>
            <person name="Ma J."/>
        </authorList>
    </citation>
    <scope>NUCLEOTIDE SEQUENCE [LARGE SCALE GENOMIC DNA]</scope>
    <source>
        <strain evidence="4">KCTC 32239</strain>
    </source>
</reference>
<organism evidence="3 4">
    <name type="scientific">Cellvibrio zantedeschiae</name>
    <dbReference type="NCBI Taxonomy" id="1237077"/>
    <lineage>
        <taxon>Bacteria</taxon>
        <taxon>Pseudomonadati</taxon>
        <taxon>Pseudomonadota</taxon>
        <taxon>Gammaproteobacteria</taxon>
        <taxon>Cellvibrionales</taxon>
        <taxon>Cellvibrionaceae</taxon>
        <taxon>Cellvibrio</taxon>
    </lineage>
</organism>
<evidence type="ECO:0008006" key="5">
    <source>
        <dbReference type="Google" id="ProtNLM"/>
    </source>
</evidence>
<dbReference type="Gene3D" id="3.40.190.10">
    <property type="entry name" value="Periplasmic binding protein-like II"/>
    <property type="match status" value="2"/>
</dbReference>
<feature type="signal peptide" evidence="2">
    <location>
        <begin position="1"/>
        <end position="24"/>
    </location>
</feature>
<comment type="similarity">
    <text evidence="1">Belongs to the bacterial solute-binding protein 3 family.</text>
</comment>
<protein>
    <recommendedName>
        <fullName evidence="5">Solute-binding protein family 3/N-terminal domain-containing protein</fullName>
    </recommendedName>
</protein>
<keyword evidence="4" id="KW-1185">Reference proteome</keyword>
<name>A0ABQ3B0S7_9GAMM</name>
<feature type="chain" id="PRO_5045354422" description="Solute-binding protein family 3/N-terminal domain-containing protein" evidence="2">
    <location>
        <begin position="25"/>
        <end position="286"/>
    </location>
</feature>
<sequence length="286" mass="32211">MGKLFSTLLSIVALMMVSLSSASAETYKINLSDADPNGPYMASMIKLAFEHLGRKVEFQPVAEDMTQTRLVEDTLNGQLDIMWAGTSKELEESVEPVRIPMFKGLLGHRFLIIRKGDQAKFDKVKDINDLRQIPLGQGTAWIDTKVLEANGLKVVKTTKYQNLFHMLDGGRFDAFPRAVFEPFSEVEKRPALNLTVEKRLMLVYKMDFYLFVSKKNKALARDLELGLNRAIADGSFEKVFLTAPSVQEAIAKGDLKNRLVIPLDNPFNSKETPIDRADLWIDPKSL</sequence>
<accession>A0ABQ3B0S7</accession>
<evidence type="ECO:0000313" key="4">
    <source>
        <dbReference type="Proteomes" id="UP000619761"/>
    </source>
</evidence>
<gene>
    <name evidence="3" type="ORF">GCM10011613_18340</name>
</gene>
<dbReference type="Proteomes" id="UP000619761">
    <property type="component" value="Unassembled WGS sequence"/>
</dbReference>
<dbReference type="SUPFAM" id="SSF53850">
    <property type="entry name" value="Periplasmic binding protein-like II"/>
    <property type="match status" value="1"/>
</dbReference>
<evidence type="ECO:0000256" key="2">
    <source>
        <dbReference type="SAM" id="SignalP"/>
    </source>
</evidence>
<comment type="caution">
    <text evidence="3">The sequence shown here is derived from an EMBL/GenBank/DDBJ whole genome shotgun (WGS) entry which is preliminary data.</text>
</comment>
<dbReference type="PANTHER" id="PTHR35936:SF19">
    <property type="entry name" value="AMINO-ACID-BINDING PROTEIN YXEM-RELATED"/>
    <property type="match status" value="1"/>
</dbReference>
<dbReference type="PANTHER" id="PTHR35936">
    <property type="entry name" value="MEMBRANE-BOUND LYTIC MUREIN TRANSGLYCOSYLASE F"/>
    <property type="match status" value="1"/>
</dbReference>